<evidence type="ECO:0000259" key="3">
    <source>
        <dbReference type="PROSITE" id="PS51880"/>
    </source>
</evidence>
<dbReference type="CDD" id="cd04876">
    <property type="entry name" value="ACT_RelA-SpoT"/>
    <property type="match status" value="1"/>
</dbReference>
<dbReference type="InterPro" id="IPR012676">
    <property type="entry name" value="TGS-like"/>
</dbReference>
<feature type="domain" description="TGS" evidence="3">
    <location>
        <begin position="60"/>
        <end position="121"/>
    </location>
</feature>
<comment type="similarity">
    <text evidence="1">Belongs to the RelA/SpoT family.</text>
</comment>
<dbReference type="PROSITE" id="PS51671">
    <property type="entry name" value="ACT"/>
    <property type="match status" value="1"/>
</dbReference>
<name>W4V9Q6_9FIRM</name>
<dbReference type="CDD" id="cd01668">
    <property type="entry name" value="TGS_RSH"/>
    <property type="match status" value="1"/>
</dbReference>
<dbReference type="InterPro" id="IPR012675">
    <property type="entry name" value="Beta-grasp_dom_sf"/>
</dbReference>
<evidence type="ECO:0000256" key="1">
    <source>
        <dbReference type="ARBA" id="ARBA00007476"/>
    </source>
</evidence>
<dbReference type="PANTHER" id="PTHR43061">
    <property type="entry name" value="GTP DIPHOSPHOKINASE RSH1, CHLOROPLASTIC-RELATED"/>
    <property type="match status" value="1"/>
</dbReference>
<dbReference type="GO" id="GO:0016301">
    <property type="term" value="F:kinase activity"/>
    <property type="evidence" value="ECO:0007669"/>
    <property type="project" value="UniProtKB-KW"/>
</dbReference>
<keyword evidence="4" id="KW-0808">Transferase</keyword>
<dbReference type="Pfam" id="PF02824">
    <property type="entry name" value="TGS"/>
    <property type="match status" value="1"/>
</dbReference>
<dbReference type="Gene3D" id="3.30.70.260">
    <property type="match status" value="1"/>
</dbReference>
<dbReference type="STRING" id="1294263.JCM21531_3483"/>
<sequence>MGYAPGSGSGYSSSLEVQRGRSADEYDKKLAWLRQLLEWQKEMRDAREFMETLKIDLFTDEVFVFTPRGDVISLPNGSTPIDFAYAIHSAIGNKMSGAKVNNKIVPIDYVLKNGDIVEILTSTNVHGPSRDWLKIVKSSQAKNKINQWFKKEKREENIIRGKEMIEKELKKQGFTANQLFKPEWVEIILKRYTFASLEDLWAAIGYGALTANKVISKLRDEYRKTVKAEEFAEQMAKEEKKNRIQGKRVPENGIIVKGIENCLVRISRCCNPVPGDDIIGYITRGRGVSVHRKDCINIVNSIDGDNRLIEVSWYTANNVAYKADITVMANDRTALLMEITNVIGEAKIPLKAINARTTKDQIAIMNLTLEITNTEQLENIIKKIRRVDGVFEVTRNRQ</sequence>
<dbReference type="InterPro" id="IPR002912">
    <property type="entry name" value="ACT_dom"/>
</dbReference>
<evidence type="ECO:0000313" key="5">
    <source>
        <dbReference type="Proteomes" id="UP000019109"/>
    </source>
</evidence>
<dbReference type="PROSITE" id="PS51880">
    <property type="entry name" value="TGS"/>
    <property type="match status" value="1"/>
</dbReference>
<evidence type="ECO:0000313" key="4">
    <source>
        <dbReference type="EMBL" id="GAE89912.1"/>
    </source>
</evidence>
<keyword evidence="5" id="KW-1185">Reference proteome</keyword>
<keyword evidence="4" id="KW-0418">Kinase</keyword>
<proteinExistence type="inferred from homology"/>
<dbReference type="Pfam" id="PF19296">
    <property type="entry name" value="RelA_AH_RIS"/>
    <property type="match status" value="1"/>
</dbReference>
<dbReference type="InterPro" id="IPR045865">
    <property type="entry name" value="ACT-like_dom_sf"/>
</dbReference>
<evidence type="ECO:0000259" key="2">
    <source>
        <dbReference type="PROSITE" id="PS51671"/>
    </source>
</evidence>
<feature type="domain" description="ACT" evidence="2">
    <location>
        <begin position="324"/>
        <end position="398"/>
    </location>
</feature>
<dbReference type="SUPFAM" id="SSF55021">
    <property type="entry name" value="ACT-like"/>
    <property type="match status" value="1"/>
</dbReference>
<dbReference type="PANTHER" id="PTHR43061:SF1">
    <property type="entry name" value="GTP DIPHOSPHOKINASE RSH1, CHLOROPLASTIC-RELATED"/>
    <property type="match status" value="1"/>
</dbReference>
<dbReference type="SUPFAM" id="SSF81271">
    <property type="entry name" value="TGS-like"/>
    <property type="match status" value="1"/>
</dbReference>
<dbReference type="Pfam" id="PF13291">
    <property type="entry name" value="ACT_4"/>
    <property type="match status" value="1"/>
</dbReference>
<protein>
    <submittedName>
        <fullName evidence="4">GTP pyrophosphokinase</fullName>
    </submittedName>
</protein>
<dbReference type="EMBL" id="BAVR01000050">
    <property type="protein sequence ID" value="GAE89912.1"/>
    <property type="molecule type" value="Genomic_DNA"/>
</dbReference>
<organism evidence="4 5">
    <name type="scientific">Acetivibrio straminisolvens JCM 21531</name>
    <dbReference type="NCBI Taxonomy" id="1294263"/>
    <lineage>
        <taxon>Bacteria</taxon>
        <taxon>Bacillati</taxon>
        <taxon>Bacillota</taxon>
        <taxon>Clostridia</taxon>
        <taxon>Eubacteriales</taxon>
        <taxon>Oscillospiraceae</taxon>
        <taxon>Acetivibrio</taxon>
    </lineage>
</organism>
<reference evidence="4" key="1">
    <citation type="journal article" date="2014" name="Genome Announc.">
        <title>Draft Genome Sequence of Clostridium straminisolvens Strain JCM 21531T, Isolated from a Cellulose-Degrading Bacterial Community.</title>
        <authorList>
            <person name="Yuki M."/>
            <person name="Oshima K."/>
            <person name="Suda W."/>
            <person name="Sakamoto M."/>
            <person name="Kitamura K."/>
            <person name="Iida T."/>
            <person name="Hattori M."/>
            <person name="Ohkuma M."/>
        </authorList>
    </citation>
    <scope>NUCLEOTIDE SEQUENCE [LARGE SCALE GENOMIC DNA]</scope>
    <source>
        <strain evidence="4">JCM 21531</strain>
    </source>
</reference>
<gene>
    <name evidence="4" type="ORF">JCM21531_3483</name>
</gene>
<accession>W4V9Q6</accession>
<comment type="caution">
    <text evidence="4">The sequence shown here is derived from an EMBL/GenBank/DDBJ whole genome shotgun (WGS) entry which is preliminary data.</text>
</comment>
<dbReference type="FunFam" id="3.10.20.30:FF:000002">
    <property type="entry name" value="GTP pyrophosphokinase (RelA/SpoT)"/>
    <property type="match status" value="1"/>
</dbReference>
<dbReference type="InterPro" id="IPR004095">
    <property type="entry name" value="TGS"/>
</dbReference>
<dbReference type="Proteomes" id="UP000019109">
    <property type="component" value="Unassembled WGS sequence"/>
</dbReference>
<dbReference type="InterPro" id="IPR033655">
    <property type="entry name" value="TGS_RelA/SpoT"/>
</dbReference>
<dbReference type="AlphaFoldDB" id="W4V9Q6"/>
<dbReference type="InterPro" id="IPR045600">
    <property type="entry name" value="RelA/SpoT_AH_RIS"/>
</dbReference>
<dbReference type="Gene3D" id="3.10.20.30">
    <property type="match status" value="1"/>
</dbReference>